<protein>
    <submittedName>
        <fullName evidence="2">Uncharacterized protein</fullName>
    </submittedName>
</protein>
<reference evidence="3 4" key="2">
    <citation type="submission" date="2024-05" db="EMBL/GenBank/DDBJ databases">
        <authorList>
            <person name="Chen Y."/>
            <person name="Shah S."/>
            <person name="Dougan E. K."/>
            <person name="Thang M."/>
            <person name="Chan C."/>
        </authorList>
    </citation>
    <scope>NUCLEOTIDE SEQUENCE [LARGE SCALE GENOMIC DNA]</scope>
</reference>
<proteinExistence type="predicted"/>
<dbReference type="SUPFAM" id="SSF48371">
    <property type="entry name" value="ARM repeat"/>
    <property type="match status" value="1"/>
</dbReference>
<dbReference type="Proteomes" id="UP001152797">
    <property type="component" value="Unassembled WGS sequence"/>
</dbReference>
<dbReference type="EMBL" id="CAMXCT020002718">
    <property type="protein sequence ID" value="CAL1153386.1"/>
    <property type="molecule type" value="Genomic_DNA"/>
</dbReference>
<dbReference type="Gene3D" id="1.25.10.10">
    <property type="entry name" value="Leucine-rich Repeat Variant"/>
    <property type="match status" value="1"/>
</dbReference>
<dbReference type="EMBL" id="CAMXCT030002718">
    <property type="protein sequence ID" value="CAL4787323.1"/>
    <property type="molecule type" value="Genomic_DNA"/>
</dbReference>
<reference evidence="2" key="1">
    <citation type="submission" date="2022-10" db="EMBL/GenBank/DDBJ databases">
        <authorList>
            <person name="Chen Y."/>
            <person name="Dougan E. K."/>
            <person name="Chan C."/>
            <person name="Rhodes N."/>
            <person name="Thang M."/>
        </authorList>
    </citation>
    <scope>NUCLEOTIDE SEQUENCE</scope>
</reference>
<evidence type="ECO:0000313" key="4">
    <source>
        <dbReference type="Proteomes" id="UP001152797"/>
    </source>
</evidence>
<evidence type="ECO:0000313" key="2">
    <source>
        <dbReference type="EMBL" id="CAI4000011.1"/>
    </source>
</evidence>
<dbReference type="EMBL" id="CAMXCT010002718">
    <property type="protein sequence ID" value="CAI4000011.1"/>
    <property type="molecule type" value="Genomic_DNA"/>
</dbReference>
<feature type="region of interest" description="Disordered" evidence="1">
    <location>
        <begin position="399"/>
        <end position="432"/>
    </location>
</feature>
<sequence length="553" mass="60421">MFVIDSACLTLREMAGSNDGKLAVEALLRLSLKGFFPAANEVCHLAPGALGTASTFLHFVTRYNRIPTPRVSTSGRVELYFQGSTDPISGALVNQVLANLGAAAALSRRAESPSDWPCQALQEICKALNGDPEGFAVQKVMDMLFSKNVSAYQMPSLWPLWAAKREGPAKPREDTAHPDIAFLALEYLFDQLQADKWWKFLKDSQEPQPRATAARKAVAYLLFTQGPGKDNANTPTAATLLHDPDMLVRRAAARALCEGVRGKGSMKQQQLEEVVVELTAALEDTDDMAKSAAYALAAIQHIHQDSIWPLHENALVRLEFIQAAADAPDSKSLHQLIVAVEDQSLAVRDRALLGIAQFVFDELDRKVSLFGQPLRTDRKVQQMVWDRFKAVSSMSSMSSLLQDPEYDATQKPPDERRDAKSHGPSPPPFLWRQCPPEPVLDLGFAAKDSSQQTISDAATDAGAPLLRLSQVLGPGHIAILQKVIQLFSLGTRLEVVPKPDLGDSAVAALFHSFGITFRPTNVDGALADAFARLHIEHGSEIISTWNCKILCDS</sequence>
<comment type="caution">
    <text evidence="2">The sequence shown here is derived from an EMBL/GenBank/DDBJ whole genome shotgun (WGS) entry which is preliminary data.</text>
</comment>
<evidence type="ECO:0000313" key="3">
    <source>
        <dbReference type="EMBL" id="CAL4787323.1"/>
    </source>
</evidence>
<dbReference type="AlphaFoldDB" id="A0A9P1G576"/>
<name>A0A9P1G576_9DINO</name>
<evidence type="ECO:0000256" key="1">
    <source>
        <dbReference type="SAM" id="MobiDB-lite"/>
    </source>
</evidence>
<dbReference type="InterPro" id="IPR016024">
    <property type="entry name" value="ARM-type_fold"/>
</dbReference>
<keyword evidence="4" id="KW-1185">Reference proteome</keyword>
<organism evidence="2">
    <name type="scientific">Cladocopium goreaui</name>
    <dbReference type="NCBI Taxonomy" id="2562237"/>
    <lineage>
        <taxon>Eukaryota</taxon>
        <taxon>Sar</taxon>
        <taxon>Alveolata</taxon>
        <taxon>Dinophyceae</taxon>
        <taxon>Suessiales</taxon>
        <taxon>Symbiodiniaceae</taxon>
        <taxon>Cladocopium</taxon>
    </lineage>
</organism>
<gene>
    <name evidence="2" type="ORF">C1SCF055_LOCUS26166</name>
</gene>
<dbReference type="InterPro" id="IPR011989">
    <property type="entry name" value="ARM-like"/>
</dbReference>
<accession>A0A9P1G576</accession>
<feature type="compositionally biased region" description="Basic and acidic residues" evidence="1">
    <location>
        <begin position="412"/>
        <end position="421"/>
    </location>
</feature>